<feature type="coiled-coil region" evidence="1">
    <location>
        <begin position="484"/>
        <end position="543"/>
    </location>
</feature>
<sequence length="584" mass="67677">MATEQELYEAVKRNLNKEGLTGKIKSEIRYEVLRLLGISGLKKDKNKPGLPHELGLINSLLKEYLNWVGYNFTSMMLSADAARIKAWICKVEHDHKDGHISDISRNAYAKFILVMLMEKKICPPYNDFPGEEHLCDFFSSVKVDKYYHPLSSSGASSEENEETLKKELSYIVQTSLIYPEESKQCTTNTSEEYSQNLECTDEIVTDEDYQTSHEASENQTFSDYSGFESFPDYEDFIKPLQNMDEEDYSLLARPLPSSAESMECEIDSDYKESVECEVDSDYKNEKPKRDCRKTRAIVRKNDEQTVNETDTLGMINTVICSINNCTILEEFVKTVSKYTSDGGVKLNQAATLETSNFRKSIKSFFDEKYKIIVEGMTDTQKEIEADYKKMIKELYQKCKEVLSEIKTVFPNFNIEMAKNNPNYIKTLMQQEFGEDVKVDKKGGPTNKESYSEGFCEDTLRKELHLAQLNLIWKQKQKKHNEVLLGQRKCQLSNLQKQLKNLTENECFYDQINNSREINLQSDIEALKRKFDENQTIIACLRDEMRYACKRHEKSMMKVDLCELKPCKKMNVPPKPTTQKKNLHK</sequence>
<evidence type="ECO:0008006" key="4">
    <source>
        <dbReference type="Google" id="ProtNLM"/>
    </source>
</evidence>
<keyword evidence="3" id="KW-1185">Reference proteome</keyword>
<dbReference type="Proteomes" id="UP000494040">
    <property type="component" value="Unassembled WGS sequence"/>
</dbReference>
<evidence type="ECO:0000313" key="3">
    <source>
        <dbReference type="Proteomes" id="UP000494040"/>
    </source>
</evidence>
<keyword evidence="1" id="KW-0175">Coiled coil</keyword>
<accession>A0A8I6SFH0</accession>
<proteinExistence type="predicted"/>
<dbReference type="AlphaFoldDB" id="A0A8I6SFH0"/>
<dbReference type="EnsemblMetazoa" id="XM_024226217.1">
    <property type="protein sequence ID" value="XP_024081985.1"/>
    <property type="gene ID" value="LOC106669806"/>
</dbReference>
<reference evidence="2" key="1">
    <citation type="submission" date="2022-01" db="UniProtKB">
        <authorList>
            <consortium name="EnsemblMetazoa"/>
        </authorList>
    </citation>
    <scope>IDENTIFICATION</scope>
</reference>
<dbReference type="GeneID" id="106669806"/>
<dbReference type="RefSeq" id="XP_024081985.1">
    <property type="nucleotide sequence ID" value="XM_024226217.1"/>
</dbReference>
<protein>
    <recommendedName>
        <fullName evidence="4">LisH domain-containing protein</fullName>
    </recommendedName>
</protein>
<dbReference type="OrthoDB" id="5970631at2759"/>
<evidence type="ECO:0000256" key="1">
    <source>
        <dbReference type="SAM" id="Coils"/>
    </source>
</evidence>
<evidence type="ECO:0000313" key="2">
    <source>
        <dbReference type="EnsemblMetazoa" id="XP_024081985.1"/>
    </source>
</evidence>
<organism evidence="2 3">
    <name type="scientific">Cimex lectularius</name>
    <name type="common">Bed bug</name>
    <name type="synonym">Acanthia lectularia</name>
    <dbReference type="NCBI Taxonomy" id="79782"/>
    <lineage>
        <taxon>Eukaryota</taxon>
        <taxon>Metazoa</taxon>
        <taxon>Ecdysozoa</taxon>
        <taxon>Arthropoda</taxon>
        <taxon>Hexapoda</taxon>
        <taxon>Insecta</taxon>
        <taxon>Pterygota</taxon>
        <taxon>Neoptera</taxon>
        <taxon>Paraneoptera</taxon>
        <taxon>Hemiptera</taxon>
        <taxon>Heteroptera</taxon>
        <taxon>Panheteroptera</taxon>
        <taxon>Cimicomorpha</taxon>
        <taxon>Cimicidae</taxon>
        <taxon>Cimex</taxon>
    </lineage>
</organism>
<name>A0A8I6SFH0_CIMLE</name>